<reference evidence="5 6" key="2">
    <citation type="submission" date="2023-10" db="EMBL/GenBank/DDBJ databases">
        <authorList>
            <person name="Han X.F."/>
        </authorList>
    </citation>
    <scope>NUCLEOTIDE SEQUENCE [LARGE SCALE GENOMIC DNA]</scope>
    <source>
        <strain evidence="5 6">KCTC 39840</strain>
    </source>
</reference>
<dbReference type="CDD" id="cd00090">
    <property type="entry name" value="HTH_ARSR"/>
    <property type="match status" value="1"/>
</dbReference>
<dbReference type="InterPro" id="IPR001034">
    <property type="entry name" value="DeoR_HTH"/>
</dbReference>
<keyword evidence="3" id="KW-0804">Transcription</keyword>
<accession>A0ABU4HNV5</accession>
<proteinExistence type="predicted"/>
<evidence type="ECO:0000313" key="6">
    <source>
        <dbReference type="Proteomes" id="UP001284601"/>
    </source>
</evidence>
<name>A0ABU4HNV5_9ACTN</name>
<dbReference type="PROSITE" id="PS51000">
    <property type="entry name" value="HTH_DEOR_2"/>
    <property type="match status" value="1"/>
</dbReference>
<dbReference type="InterPro" id="IPR011991">
    <property type="entry name" value="ArsR-like_HTH"/>
</dbReference>
<evidence type="ECO:0000256" key="3">
    <source>
        <dbReference type="ARBA" id="ARBA00023163"/>
    </source>
</evidence>
<dbReference type="PANTHER" id="PTHR30363:SF44">
    <property type="entry name" value="AGA OPERON TRANSCRIPTIONAL REPRESSOR-RELATED"/>
    <property type="match status" value="1"/>
</dbReference>
<feature type="domain" description="HTH deoR-type" evidence="4">
    <location>
        <begin position="2"/>
        <end position="57"/>
    </location>
</feature>
<dbReference type="InterPro" id="IPR018356">
    <property type="entry name" value="Tscrpt_reg_HTH_DeoR_CS"/>
</dbReference>
<gene>
    <name evidence="5" type="ORF">R7226_11305</name>
</gene>
<keyword evidence="2 5" id="KW-0238">DNA-binding</keyword>
<dbReference type="EMBL" id="JAWSTH010000024">
    <property type="protein sequence ID" value="MDW5594930.1"/>
    <property type="molecule type" value="Genomic_DNA"/>
</dbReference>
<dbReference type="RefSeq" id="WP_318597263.1">
    <property type="nucleotide sequence ID" value="NZ_JAWSTH010000024.1"/>
</dbReference>
<dbReference type="PROSITE" id="PS00894">
    <property type="entry name" value="HTH_DEOR_1"/>
    <property type="match status" value="1"/>
</dbReference>
<dbReference type="SUPFAM" id="SSF100950">
    <property type="entry name" value="NagB/RpiA/CoA transferase-like"/>
    <property type="match status" value="1"/>
</dbReference>
<dbReference type="PANTHER" id="PTHR30363">
    <property type="entry name" value="HTH-TYPE TRANSCRIPTIONAL REGULATOR SRLR-RELATED"/>
    <property type="match status" value="1"/>
</dbReference>
<dbReference type="GO" id="GO:0003677">
    <property type="term" value="F:DNA binding"/>
    <property type="evidence" value="ECO:0007669"/>
    <property type="project" value="UniProtKB-KW"/>
</dbReference>
<organism evidence="5 6">
    <name type="scientific">Conexibacter stalactiti</name>
    <dbReference type="NCBI Taxonomy" id="1940611"/>
    <lineage>
        <taxon>Bacteria</taxon>
        <taxon>Bacillati</taxon>
        <taxon>Actinomycetota</taxon>
        <taxon>Thermoleophilia</taxon>
        <taxon>Solirubrobacterales</taxon>
        <taxon>Conexibacteraceae</taxon>
        <taxon>Conexibacter</taxon>
    </lineage>
</organism>
<dbReference type="SMART" id="SM00420">
    <property type="entry name" value="HTH_DEOR"/>
    <property type="match status" value="1"/>
</dbReference>
<dbReference type="PRINTS" id="PR00037">
    <property type="entry name" value="HTHLACR"/>
</dbReference>
<reference evidence="6" key="1">
    <citation type="submission" date="2023-07" db="EMBL/GenBank/DDBJ databases">
        <title>Conexibacter stalactiti sp. nov., isolated from stalactites in a lava cave and emended description of the genus Conexibacter.</title>
        <authorList>
            <person name="Lee S.D."/>
        </authorList>
    </citation>
    <scope>NUCLEOTIDE SEQUENCE [LARGE SCALE GENOMIC DNA]</scope>
    <source>
        <strain evidence="6">KCTC 39840</strain>
    </source>
</reference>
<dbReference type="InterPro" id="IPR037171">
    <property type="entry name" value="NagB/RpiA_transferase-like"/>
</dbReference>
<keyword evidence="1" id="KW-0805">Transcription regulation</keyword>
<dbReference type="InterPro" id="IPR036388">
    <property type="entry name" value="WH-like_DNA-bd_sf"/>
</dbReference>
<keyword evidence="6" id="KW-1185">Reference proteome</keyword>
<evidence type="ECO:0000256" key="2">
    <source>
        <dbReference type="ARBA" id="ARBA00023125"/>
    </source>
</evidence>
<evidence type="ECO:0000259" key="4">
    <source>
        <dbReference type="PROSITE" id="PS51000"/>
    </source>
</evidence>
<dbReference type="Pfam" id="PF08220">
    <property type="entry name" value="HTH_DeoR"/>
    <property type="match status" value="1"/>
</dbReference>
<dbReference type="InterPro" id="IPR014036">
    <property type="entry name" value="DeoR-like_C"/>
</dbReference>
<dbReference type="Gene3D" id="1.10.10.10">
    <property type="entry name" value="Winged helix-like DNA-binding domain superfamily/Winged helix DNA-binding domain"/>
    <property type="match status" value="1"/>
</dbReference>
<evidence type="ECO:0000313" key="5">
    <source>
        <dbReference type="EMBL" id="MDW5594930.1"/>
    </source>
</evidence>
<dbReference type="Proteomes" id="UP001284601">
    <property type="component" value="Unassembled WGS sequence"/>
</dbReference>
<dbReference type="InterPro" id="IPR036390">
    <property type="entry name" value="WH_DNA-bd_sf"/>
</dbReference>
<dbReference type="SUPFAM" id="SSF46785">
    <property type="entry name" value="Winged helix' DNA-binding domain"/>
    <property type="match status" value="1"/>
</dbReference>
<protein>
    <submittedName>
        <fullName evidence="5">DeoR/GlpR family DNA-binding transcription regulator</fullName>
    </submittedName>
</protein>
<sequence>MAASRRRSIVDLLHRDGEVTVAALEEQFGVSSMTARRDLAELERQGLARRTHGGAVLPGVAAHEDSFQHRLGIDTGAKRRLGEAAAAMVAPHETVYVDSSSTCWHAAQAIVAARTPVTIVTNSVPVMELVGAADQANVELIGVGGSMRRLTRSFVGPHAVRTVLEHFADKVFLSVKGLSRDGTLTDADPLEAEVKRAMISHAEEPVLLIDGSKLHTRGLAAITSVDQLACVLVDEASNEDVASLRATGIDVRRVPTDRARHGSEV</sequence>
<dbReference type="InterPro" id="IPR050313">
    <property type="entry name" value="Carb_Metab_HTH_regulators"/>
</dbReference>
<comment type="caution">
    <text evidence="5">The sequence shown here is derived from an EMBL/GenBank/DDBJ whole genome shotgun (WGS) entry which is preliminary data.</text>
</comment>
<dbReference type="Pfam" id="PF00455">
    <property type="entry name" value="DeoRC"/>
    <property type="match status" value="1"/>
</dbReference>
<dbReference type="SMART" id="SM01134">
    <property type="entry name" value="DeoRC"/>
    <property type="match status" value="1"/>
</dbReference>
<evidence type="ECO:0000256" key="1">
    <source>
        <dbReference type="ARBA" id="ARBA00023015"/>
    </source>
</evidence>